<dbReference type="InterPro" id="IPR001496">
    <property type="entry name" value="SOCS_box"/>
</dbReference>
<dbReference type="AlphaFoldDB" id="A0A1V9XRR2"/>
<dbReference type="GO" id="GO:0006887">
    <property type="term" value="P:exocytosis"/>
    <property type="evidence" value="ECO:0007669"/>
    <property type="project" value="UniProtKB-KW"/>
</dbReference>
<evidence type="ECO:0000256" key="1">
    <source>
        <dbReference type="ARBA" id="ARBA00004175"/>
    </source>
</evidence>
<sequence length="255" mass="29065">ANIELIRLLLDWGAEINTGSPIVGSPLHIALSEHADNSKEIVQLLLDNGADPNFITYTDDQKPFLKPPIGEYFLSTDSFRGHVPREDIIRLLLKFGAKIVMTLQFTDLLSEAISEKTLWTNASSVDTWMCFKDSAWSGTHTLQTKLISFDLCRTQDRLGILKTIQNVQEYPEIISLVLECCDHNWSPNVVRRSTVLMPHVREVLLARATSPQTLKHQCRMRIRQLLAGDAHELIRNVDKVDALPNYLRQYLLYEV</sequence>
<comment type="caution">
    <text evidence="8">The sequence shown here is derived from an EMBL/GenBank/DDBJ whole genome shotgun (WGS) entry which is preliminary data.</text>
</comment>
<dbReference type="Gene3D" id="1.25.40.20">
    <property type="entry name" value="Ankyrin repeat-containing domain"/>
    <property type="match status" value="1"/>
</dbReference>
<proteinExistence type="predicted"/>
<evidence type="ECO:0000313" key="9">
    <source>
        <dbReference type="Proteomes" id="UP000192247"/>
    </source>
</evidence>
<dbReference type="PROSITE" id="PS50297">
    <property type="entry name" value="ANK_REP_REGION"/>
    <property type="match status" value="1"/>
</dbReference>
<evidence type="ECO:0000259" key="7">
    <source>
        <dbReference type="PROSITE" id="PS50225"/>
    </source>
</evidence>
<keyword evidence="4" id="KW-0638">Presynaptic neurotoxin</keyword>
<dbReference type="GO" id="GO:0035556">
    <property type="term" value="P:intracellular signal transduction"/>
    <property type="evidence" value="ECO:0007669"/>
    <property type="project" value="InterPro"/>
</dbReference>
<dbReference type="OrthoDB" id="366390at2759"/>
<dbReference type="SUPFAM" id="SSF48403">
    <property type="entry name" value="Ankyrin repeat"/>
    <property type="match status" value="1"/>
</dbReference>
<evidence type="ECO:0000256" key="6">
    <source>
        <dbReference type="PROSITE-ProRule" id="PRU00023"/>
    </source>
</evidence>
<dbReference type="STRING" id="418985.A0A1V9XRR2"/>
<name>A0A1V9XRR2_9ACAR</name>
<keyword evidence="9" id="KW-1185">Reference proteome</keyword>
<dbReference type="InParanoid" id="A0A1V9XRR2"/>
<keyword evidence="4" id="KW-0528">Neurotoxin</keyword>
<keyword evidence="2" id="KW-0268">Exocytosis</keyword>
<dbReference type="Proteomes" id="UP000192247">
    <property type="component" value="Unassembled WGS sequence"/>
</dbReference>
<evidence type="ECO:0000256" key="5">
    <source>
        <dbReference type="ARBA" id="ARBA00023298"/>
    </source>
</evidence>
<comment type="subcellular location">
    <subcellularLocation>
        <location evidence="1">Target cell membrane</location>
    </subcellularLocation>
</comment>
<dbReference type="Pfam" id="PF00023">
    <property type="entry name" value="Ank"/>
    <property type="match status" value="1"/>
</dbReference>
<dbReference type="GO" id="GO:0044231">
    <property type="term" value="C:host cell presynaptic membrane"/>
    <property type="evidence" value="ECO:0007669"/>
    <property type="project" value="UniProtKB-KW"/>
</dbReference>
<dbReference type="InterPro" id="IPR036770">
    <property type="entry name" value="Ankyrin_rpt-contain_sf"/>
</dbReference>
<accession>A0A1V9XRR2</accession>
<keyword evidence="5" id="KW-0472">Membrane</keyword>
<keyword evidence="5" id="KW-1053">Target membrane</keyword>
<evidence type="ECO:0000256" key="4">
    <source>
        <dbReference type="ARBA" id="ARBA00023028"/>
    </source>
</evidence>
<dbReference type="SUPFAM" id="SSF158235">
    <property type="entry name" value="SOCS box-like"/>
    <property type="match status" value="1"/>
</dbReference>
<keyword evidence="4" id="KW-0800">Toxin</keyword>
<keyword evidence="3" id="KW-1052">Target cell membrane</keyword>
<evidence type="ECO:0000256" key="3">
    <source>
        <dbReference type="ARBA" id="ARBA00022537"/>
    </source>
</evidence>
<keyword evidence="6" id="KW-0040">ANK repeat</keyword>
<reference evidence="8 9" key="1">
    <citation type="journal article" date="2017" name="Gigascience">
        <title>Draft genome of the honey bee ectoparasitic mite, Tropilaelaps mercedesae, is shaped by the parasitic life history.</title>
        <authorList>
            <person name="Dong X."/>
            <person name="Armstrong S.D."/>
            <person name="Xia D."/>
            <person name="Makepeace B.L."/>
            <person name="Darby A.C."/>
            <person name="Kadowaki T."/>
        </authorList>
    </citation>
    <scope>NUCLEOTIDE SEQUENCE [LARGE SCALE GENOMIC DNA]</scope>
    <source>
        <strain evidence="8">Wuxi-XJTLU</strain>
    </source>
</reference>
<dbReference type="Gene3D" id="1.10.750.20">
    <property type="entry name" value="SOCS box"/>
    <property type="match status" value="1"/>
</dbReference>
<dbReference type="EMBL" id="MNPL01005184">
    <property type="protein sequence ID" value="OQR76187.1"/>
    <property type="molecule type" value="Genomic_DNA"/>
</dbReference>
<gene>
    <name evidence="8" type="ORF">BIW11_07942</name>
</gene>
<protein>
    <submittedName>
        <fullName evidence="8">Ankyrin-1-like</fullName>
    </submittedName>
</protein>
<evidence type="ECO:0000256" key="2">
    <source>
        <dbReference type="ARBA" id="ARBA00022483"/>
    </source>
</evidence>
<dbReference type="Pfam" id="PF07525">
    <property type="entry name" value="SOCS_box"/>
    <property type="match status" value="1"/>
</dbReference>
<evidence type="ECO:0000313" key="8">
    <source>
        <dbReference type="EMBL" id="OQR76187.1"/>
    </source>
</evidence>
<feature type="non-terminal residue" evidence="8">
    <location>
        <position position="1"/>
    </location>
</feature>
<organism evidence="8 9">
    <name type="scientific">Tropilaelaps mercedesae</name>
    <dbReference type="NCBI Taxonomy" id="418985"/>
    <lineage>
        <taxon>Eukaryota</taxon>
        <taxon>Metazoa</taxon>
        <taxon>Ecdysozoa</taxon>
        <taxon>Arthropoda</taxon>
        <taxon>Chelicerata</taxon>
        <taxon>Arachnida</taxon>
        <taxon>Acari</taxon>
        <taxon>Parasitiformes</taxon>
        <taxon>Mesostigmata</taxon>
        <taxon>Gamasina</taxon>
        <taxon>Dermanyssoidea</taxon>
        <taxon>Laelapidae</taxon>
        <taxon>Tropilaelaps</taxon>
    </lineage>
</organism>
<dbReference type="PROSITE" id="PS50225">
    <property type="entry name" value="SOCS"/>
    <property type="match status" value="1"/>
</dbReference>
<dbReference type="SMART" id="SM00969">
    <property type="entry name" value="SOCS_box"/>
    <property type="match status" value="1"/>
</dbReference>
<dbReference type="PROSITE" id="PS50088">
    <property type="entry name" value="ANK_REPEAT"/>
    <property type="match status" value="1"/>
</dbReference>
<feature type="domain" description="SOCS box" evidence="7">
    <location>
        <begin position="199"/>
        <end position="255"/>
    </location>
</feature>
<dbReference type="GO" id="GO:0044218">
    <property type="term" value="C:other organism cell membrane"/>
    <property type="evidence" value="ECO:0007669"/>
    <property type="project" value="UniProtKB-KW"/>
</dbReference>
<dbReference type="InterPro" id="IPR036036">
    <property type="entry name" value="SOCS_box-like_dom_sf"/>
</dbReference>
<dbReference type="InterPro" id="IPR002110">
    <property type="entry name" value="Ankyrin_rpt"/>
</dbReference>
<dbReference type="CDD" id="cd03587">
    <property type="entry name" value="SOCS"/>
    <property type="match status" value="1"/>
</dbReference>
<feature type="repeat" description="ANK" evidence="6">
    <location>
        <begin position="25"/>
        <end position="57"/>
    </location>
</feature>